<proteinExistence type="predicted"/>
<dbReference type="AlphaFoldDB" id="A0A5D0UID7"/>
<accession>A0A5D0UID7</accession>
<evidence type="ECO:0008006" key="5">
    <source>
        <dbReference type="Google" id="ProtNLM"/>
    </source>
</evidence>
<evidence type="ECO:0000313" key="4">
    <source>
        <dbReference type="Proteomes" id="UP000322634"/>
    </source>
</evidence>
<keyword evidence="2" id="KW-0472">Membrane</keyword>
<dbReference type="OrthoDB" id="3482513at2"/>
<reference evidence="3 4" key="1">
    <citation type="submission" date="2019-08" db="EMBL/GenBank/DDBJ databases">
        <title>Actinomadura sp. nov. CYP1-5 isolated from mountain soil.</title>
        <authorList>
            <person name="Songsumanus A."/>
            <person name="Kuncharoen N."/>
            <person name="Kudo T."/>
            <person name="Yuki M."/>
            <person name="Igarashi Y."/>
            <person name="Tanasupawat S."/>
        </authorList>
    </citation>
    <scope>NUCLEOTIDE SEQUENCE [LARGE SCALE GENOMIC DNA]</scope>
    <source>
        <strain evidence="3 4">GKU157</strain>
    </source>
</reference>
<name>A0A5D0UID7_9ACTN</name>
<evidence type="ECO:0000256" key="2">
    <source>
        <dbReference type="SAM" id="Phobius"/>
    </source>
</evidence>
<organism evidence="3 4">
    <name type="scientific">Actinomadura syzygii</name>
    <dbReference type="NCBI Taxonomy" id="1427538"/>
    <lineage>
        <taxon>Bacteria</taxon>
        <taxon>Bacillati</taxon>
        <taxon>Actinomycetota</taxon>
        <taxon>Actinomycetes</taxon>
        <taxon>Streptosporangiales</taxon>
        <taxon>Thermomonosporaceae</taxon>
        <taxon>Actinomadura</taxon>
    </lineage>
</organism>
<protein>
    <recommendedName>
        <fullName evidence="5">Phage holin family protein</fullName>
    </recommendedName>
</protein>
<keyword evidence="4" id="KW-1185">Reference proteome</keyword>
<dbReference type="EMBL" id="VSFF01000002">
    <property type="protein sequence ID" value="TYC17365.1"/>
    <property type="molecule type" value="Genomic_DNA"/>
</dbReference>
<feature type="transmembrane region" description="Helical" evidence="2">
    <location>
        <begin position="76"/>
        <end position="96"/>
    </location>
</feature>
<dbReference type="Pfam" id="PF07332">
    <property type="entry name" value="Phage_holin_3_6"/>
    <property type="match status" value="1"/>
</dbReference>
<evidence type="ECO:0000256" key="1">
    <source>
        <dbReference type="SAM" id="MobiDB-lite"/>
    </source>
</evidence>
<sequence>MKQAREAARAVDPVEQNLLLARRVAEAAQQEMLEKARRRVPALGLGVVAGAFGMLATAATYRMNVLLLERRLPPEVAALVAATVYGGGAGAAALAASRKWRGQPAPVPSETAGQVAEILTGTELPTQRDRSD</sequence>
<dbReference type="RefSeq" id="WP_148348508.1">
    <property type="nucleotide sequence ID" value="NZ_JBHSBF010000022.1"/>
</dbReference>
<comment type="caution">
    <text evidence="3">The sequence shown here is derived from an EMBL/GenBank/DDBJ whole genome shotgun (WGS) entry which is preliminary data.</text>
</comment>
<gene>
    <name evidence="3" type="ORF">FXF65_04950</name>
</gene>
<feature type="transmembrane region" description="Helical" evidence="2">
    <location>
        <begin position="40"/>
        <end position="61"/>
    </location>
</feature>
<dbReference type="Proteomes" id="UP000322634">
    <property type="component" value="Unassembled WGS sequence"/>
</dbReference>
<keyword evidence="2" id="KW-1133">Transmembrane helix</keyword>
<dbReference type="InterPro" id="IPR009937">
    <property type="entry name" value="Phage_holin_3_6"/>
</dbReference>
<feature type="region of interest" description="Disordered" evidence="1">
    <location>
        <begin position="101"/>
        <end position="132"/>
    </location>
</feature>
<keyword evidence="2" id="KW-0812">Transmembrane</keyword>
<evidence type="ECO:0000313" key="3">
    <source>
        <dbReference type="EMBL" id="TYC17365.1"/>
    </source>
</evidence>